<dbReference type="PRINTS" id="PR00480">
    <property type="entry name" value="ASTACIN"/>
</dbReference>
<dbReference type="InterPro" id="IPR000742">
    <property type="entry name" value="EGF"/>
</dbReference>
<dbReference type="Proteomes" id="UP000046392">
    <property type="component" value="Unplaced"/>
</dbReference>
<accession>A0A0N5B4Y2</accession>
<feature type="domain" description="Peptidase M12A" evidence="10">
    <location>
        <begin position="53"/>
        <end position="244"/>
    </location>
</feature>
<proteinExistence type="predicted"/>
<dbReference type="EC" id="3.4.24.-" evidence="9"/>
<sequence>MFNLIHFIKTLFVEMGFTIIGSNAETIIHKNKTESLSPMTGLNSDLKHERNKRAIIPNSAYKWPKTIHYTVVPPVNSTVIDRALKSIMMQTCLKFIKVPNLKGPGLRYYRGQECSSLLGKRINDGPQDISIHKKCEMVSLVQHETFHALGVEHEMGRRDRNSFLVLRPRNAIPGFLQIVGFGPNHRTYNIRYDFGSVMHYDRFAASKNGKMTLFPRNHHYLKTIGQLHSANFNDFKLINLHYCNDTCKTKLNCHNGSYVNPKNCKFCKCPSFFTGRLCGKLIRSQRGCPKQILLATANRKQLFIDGIKSCTVRIVAPKNSKVKLTIVNSVFVRSRICRPYIGLEVKFLKDLSVTGARFCGKDRNKVITSVGNNVIIHYGSFRSMNKVRILYEAV</sequence>
<keyword evidence="4 8" id="KW-0378">Hydrolase</keyword>
<keyword evidence="7" id="KW-1015">Disulfide bond</keyword>
<dbReference type="GO" id="GO:0004222">
    <property type="term" value="F:metalloendopeptidase activity"/>
    <property type="evidence" value="ECO:0007669"/>
    <property type="project" value="UniProtKB-UniRule"/>
</dbReference>
<dbReference type="PROSITE" id="PS00022">
    <property type="entry name" value="EGF_1"/>
    <property type="match status" value="1"/>
</dbReference>
<reference evidence="12" key="1">
    <citation type="submission" date="2017-02" db="UniProtKB">
        <authorList>
            <consortium name="WormBaseParasite"/>
        </authorList>
    </citation>
    <scope>IDENTIFICATION</scope>
</reference>
<dbReference type="PANTHER" id="PTHR10127:SF780">
    <property type="entry name" value="METALLOENDOPEPTIDASE"/>
    <property type="match status" value="1"/>
</dbReference>
<evidence type="ECO:0000259" key="10">
    <source>
        <dbReference type="PROSITE" id="PS51864"/>
    </source>
</evidence>
<evidence type="ECO:0000313" key="12">
    <source>
        <dbReference type="WBParaSite" id="SPAL_0000113100.1"/>
    </source>
</evidence>
<evidence type="ECO:0000313" key="11">
    <source>
        <dbReference type="Proteomes" id="UP000046392"/>
    </source>
</evidence>
<feature type="binding site" evidence="8">
    <location>
        <position position="147"/>
    </location>
    <ligand>
        <name>Zn(2+)</name>
        <dbReference type="ChEBI" id="CHEBI:29105"/>
        <note>catalytic</note>
    </ligand>
</feature>
<dbReference type="SUPFAM" id="SSF55486">
    <property type="entry name" value="Metalloproteases ('zincins'), catalytic domain"/>
    <property type="match status" value="1"/>
</dbReference>
<keyword evidence="1" id="KW-0245">EGF-like domain</keyword>
<dbReference type="SMART" id="SM00235">
    <property type="entry name" value="ZnMc"/>
    <property type="match status" value="1"/>
</dbReference>
<dbReference type="InterPro" id="IPR024079">
    <property type="entry name" value="MetalloPept_cat_dom_sf"/>
</dbReference>
<feature type="binding site" evidence="8">
    <location>
        <position position="143"/>
    </location>
    <ligand>
        <name>Zn(2+)</name>
        <dbReference type="ChEBI" id="CHEBI:29105"/>
        <note>catalytic</note>
    </ligand>
</feature>
<evidence type="ECO:0000256" key="7">
    <source>
        <dbReference type="ARBA" id="ARBA00023157"/>
    </source>
</evidence>
<evidence type="ECO:0000256" key="5">
    <source>
        <dbReference type="ARBA" id="ARBA00022833"/>
    </source>
</evidence>
<evidence type="ECO:0000256" key="8">
    <source>
        <dbReference type="PROSITE-ProRule" id="PRU01211"/>
    </source>
</evidence>
<feature type="active site" evidence="8">
    <location>
        <position position="144"/>
    </location>
</feature>
<evidence type="ECO:0000256" key="3">
    <source>
        <dbReference type="ARBA" id="ARBA00022723"/>
    </source>
</evidence>
<protein>
    <recommendedName>
        <fullName evidence="9">Metalloendopeptidase</fullName>
        <ecNumber evidence="9">3.4.24.-</ecNumber>
    </recommendedName>
</protein>
<evidence type="ECO:0000256" key="1">
    <source>
        <dbReference type="ARBA" id="ARBA00022536"/>
    </source>
</evidence>
<evidence type="ECO:0000256" key="2">
    <source>
        <dbReference type="ARBA" id="ARBA00022670"/>
    </source>
</evidence>
<feature type="binding site" evidence="8">
    <location>
        <position position="153"/>
    </location>
    <ligand>
        <name>Zn(2+)</name>
        <dbReference type="ChEBI" id="CHEBI:29105"/>
        <note>catalytic</note>
    </ligand>
</feature>
<dbReference type="SUPFAM" id="SSF49854">
    <property type="entry name" value="Spermadhesin, CUB domain"/>
    <property type="match status" value="1"/>
</dbReference>
<dbReference type="PANTHER" id="PTHR10127">
    <property type="entry name" value="DISCOIDIN, CUB, EGF, LAMININ , AND ZINC METALLOPROTEASE DOMAIN CONTAINING"/>
    <property type="match status" value="1"/>
</dbReference>
<dbReference type="Pfam" id="PF01400">
    <property type="entry name" value="Astacin"/>
    <property type="match status" value="1"/>
</dbReference>
<comment type="caution">
    <text evidence="8">Lacks conserved residue(s) required for the propagation of feature annotation.</text>
</comment>
<keyword evidence="6 8" id="KW-0482">Metalloprotease</keyword>
<comment type="cofactor">
    <cofactor evidence="8 9">
        <name>Zn(2+)</name>
        <dbReference type="ChEBI" id="CHEBI:29105"/>
    </cofactor>
    <text evidence="8 9">Binds 1 zinc ion per subunit.</text>
</comment>
<dbReference type="InterPro" id="IPR001506">
    <property type="entry name" value="Peptidase_M12A"/>
</dbReference>
<evidence type="ECO:0000256" key="4">
    <source>
        <dbReference type="ARBA" id="ARBA00022801"/>
    </source>
</evidence>
<name>A0A0N5B4Y2_STREA</name>
<dbReference type="InterPro" id="IPR035914">
    <property type="entry name" value="Sperma_CUB_dom_sf"/>
</dbReference>
<evidence type="ECO:0000256" key="6">
    <source>
        <dbReference type="ARBA" id="ARBA00023049"/>
    </source>
</evidence>
<dbReference type="PROSITE" id="PS51864">
    <property type="entry name" value="ASTACIN"/>
    <property type="match status" value="1"/>
</dbReference>
<dbReference type="GO" id="GO:0008270">
    <property type="term" value="F:zinc ion binding"/>
    <property type="evidence" value="ECO:0007669"/>
    <property type="project" value="UniProtKB-UniRule"/>
</dbReference>
<evidence type="ECO:0000256" key="9">
    <source>
        <dbReference type="RuleBase" id="RU361183"/>
    </source>
</evidence>
<keyword evidence="5 8" id="KW-0862">Zinc</keyword>
<organism evidence="11 12">
    <name type="scientific">Strongyloides papillosus</name>
    <name type="common">Intestinal threadworm</name>
    <dbReference type="NCBI Taxonomy" id="174720"/>
    <lineage>
        <taxon>Eukaryota</taxon>
        <taxon>Metazoa</taxon>
        <taxon>Ecdysozoa</taxon>
        <taxon>Nematoda</taxon>
        <taxon>Chromadorea</taxon>
        <taxon>Rhabditida</taxon>
        <taxon>Tylenchina</taxon>
        <taxon>Panagrolaimomorpha</taxon>
        <taxon>Strongyloidoidea</taxon>
        <taxon>Strongyloididae</taxon>
        <taxon>Strongyloides</taxon>
    </lineage>
</organism>
<dbReference type="AlphaFoldDB" id="A0A0N5B4Y2"/>
<keyword evidence="3 8" id="KW-0479">Metal-binding</keyword>
<dbReference type="GO" id="GO:0006508">
    <property type="term" value="P:proteolysis"/>
    <property type="evidence" value="ECO:0007669"/>
    <property type="project" value="UniProtKB-KW"/>
</dbReference>
<dbReference type="Gene3D" id="3.40.390.10">
    <property type="entry name" value="Collagenase (Catalytic Domain)"/>
    <property type="match status" value="1"/>
</dbReference>
<dbReference type="WBParaSite" id="SPAL_0000113100.1">
    <property type="protein sequence ID" value="SPAL_0000113100.1"/>
    <property type="gene ID" value="SPAL_0000113100"/>
</dbReference>
<keyword evidence="11" id="KW-1185">Reference proteome</keyword>
<dbReference type="InterPro" id="IPR006026">
    <property type="entry name" value="Peptidase_Metallo"/>
</dbReference>
<keyword evidence="2 8" id="KW-0645">Protease</keyword>